<evidence type="ECO:0000313" key="6">
    <source>
        <dbReference type="Proteomes" id="UP000319578"/>
    </source>
</evidence>
<dbReference type="EMBL" id="LGIQ01000009">
    <property type="protein sequence ID" value="KNB70369.1"/>
    <property type="molecule type" value="Genomic_DNA"/>
</dbReference>
<dbReference type="InterPro" id="IPR043144">
    <property type="entry name" value="Mal/L-sulf/L-lact_DH-like_ah"/>
</dbReference>
<keyword evidence="2" id="KW-0560">Oxidoreductase</keyword>
<dbReference type="InterPro" id="IPR043143">
    <property type="entry name" value="Mal/L-sulf/L-lact_DH-like_NADP"/>
</dbReference>
<dbReference type="Gene3D" id="1.10.1530.10">
    <property type="match status" value="1"/>
</dbReference>
<dbReference type="PANTHER" id="PTHR11091:SF0">
    <property type="entry name" value="MALATE DEHYDROGENASE"/>
    <property type="match status" value="1"/>
</dbReference>
<protein>
    <submittedName>
        <fullName evidence="3">Lactate dehydrogenase</fullName>
    </submittedName>
    <submittedName>
        <fullName evidence="4">Malate dehydrogenase</fullName>
    </submittedName>
</protein>
<dbReference type="RefSeq" id="WP_049739346.1">
    <property type="nucleotide sequence ID" value="NZ_BJON01000023.1"/>
</dbReference>
<keyword evidence="6" id="KW-1185">Reference proteome</keyword>
<dbReference type="STRING" id="54915.ADS79_15580"/>
<dbReference type="Proteomes" id="UP000319578">
    <property type="component" value="Unassembled WGS sequence"/>
</dbReference>
<evidence type="ECO:0000256" key="1">
    <source>
        <dbReference type="ARBA" id="ARBA00006056"/>
    </source>
</evidence>
<proteinExistence type="inferred from homology"/>
<name>A0A0K9YNT2_9BACL</name>
<dbReference type="OrthoDB" id="9769447at2"/>
<reference evidence="5" key="1">
    <citation type="submission" date="2015-07" db="EMBL/GenBank/DDBJ databases">
        <title>Genome sequencing project for genomic taxonomy and phylogenomics of Bacillus-like bacteria.</title>
        <authorList>
            <person name="Liu B."/>
            <person name="Wang J."/>
            <person name="Zhu Y."/>
            <person name="Liu G."/>
            <person name="Chen Q."/>
            <person name="Chen Z."/>
            <person name="Lan J."/>
            <person name="Che J."/>
            <person name="Ge C."/>
            <person name="Shi H."/>
            <person name="Pan Z."/>
            <person name="Liu X."/>
        </authorList>
    </citation>
    <scope>NUCLEOTIDE SEQUENCE [LARGE SCALE GENOMIC DNA]</scope>
    <source>
        <strain evidence="5">DSM 9887</strain>
    </source>
</reference>
<dbReference type="Pfam" id="PF02615">
    <property type="entry name" value="Ldh_2"/>
    <property type="match status" value="1"/>
</dbReference>
<evidence type="ECO:0000313" key="3">
    <source>
        <dbReference type="EMBL" id="GED71761.1"/>
    </source>
</evidence>
<dbReference type="EMBL" id="BJON01000023">
    <property type="protein sequence ID" value="GED71761.1"/>
    <property type="molecule type" value="Genomic_DNA"/>
</dbReference>
<accession>A0A0K9YNT2</accession>
<evidence type="ECO:0000313" key="5">
    <source>
        <dbReference type="Proteomes" id="UP000036834"/>
    </source>
</evidence>
<dbReference type="GO" id="GO:0016491">
    <property type="term" value="F:oxidoreductase activity"/>
    <property type="evidence" value="ECO:0007669"/>
    <property type="project" value="UniProtKB-KW"/>
</dbReference>
<dbReference type="AlphaFoldDB" id="A0A0K9YNT2"/>
<comment type="similarity">
    <text evidence="1">Belongs to the LDH2/MDH2 oxidoreductase family.</text>
</comment>
<dbReference type="PANTHER" id="PTHR11091">
    <property type="entry name" value="OXIDOREDUCTASE-RELATED"/>
    <property type="match status" value="1"/>
</dbReference>
<dbReference type="Gene3D" id="3.30.1370.60">
    <property type="entry name" value="Hypothetical oxidoreductase yiak, domain 2"/>
    <property type="match status" value="1"/>
</dbReference>
<dbReference type="SUPFAM" id="SSF89733">
    <property type="entry name" value="L-sulfolactate dehydrogenase-like"/>
    <property type="match status" value="1"/>
</dbReference>
<dbReference type="Proteomes" id="UP000036834">
    <property type="component" value="Unassembled WGS sequence"/>
</dbReference>
<dbReference type="PATRIC" id="fig|54915.3.peg.2130"/>
<reference evidence="4" key="2">
    <citation type="submission" date="2015-07" db="EMBL/GenBank/DDBJ databases">
        <title>MeaNS - Measles Nucleotide Surveillance Program.</title>
        <authorList>
            <person name="Tran T."/>
            <person name="Druce J."/>
        </authorList>
    </citation>
    <scope>NUCLEOTIDE SEQUENCE</scope>
    <source>
        <strain evidence="4">DSM 9887</strain>
    </source>
</reference>
<sequence length="354" mass="37983">MIPTCYCWTSLETLATEVFKHAGVSAAKAKIVAESLVHADLRGIESHGLSRMPIYVKRIEAGLIERVVEPQLVMQEGAAALIDGKNQLGAVVGLMALEQALKLARQTGIGFVGVRHSNHFGTCSYYAERAISQGLILLVLTNAPEAMAPSGGIRPFLGTNPIAVGIPAGQEPAFLLDMATSVTARGKIVMAAKKGEAIPADWAIDQNGIPTTKPEQALLGSLLPIGGAKGYGLAMFIDLLCGLLTGAAFGPGVKSLYDNWEHPQNIGHIFLAIDIQKFLPLPLFQQNMDEYIRQVKNGPKKEGTSEILIPGEIESRKRRERLQKGIPFSLNVEDELSQLCAAYGLDLKAARIAP</sequence>
<evidence type="ECO:0000313" key="4">
    <source>
        <dbReference type="EMBL" id="KNB70369.1"/>
    </source>
</evidence>
<gene>
    <name evidence="3" type="primary">mdh_3</name>
    <name evidence="4" type="ORF">ADS79_15580</name>
    <name evidence="3" type="ORF">BRE01_54630</name>
</gene>
<organism evidence="4 5">
    <name type="scientific">Brevibacillus reuszeri</name>
    <dbReference type="NCBI Taxonomy" id="54915"/>
    <lineage>
        <taxon>Bacteria</taxon>
        <taxon>Bacillati</taxon>
        <taxon>Bacillota</taxon>
        <taxon>Bacilli</taxon>
        <taxon>Bacillales</taxon>
        <taxon>Paenibacillaceae</taxon>
        <taxon>Brevibacillus</taxon>
    </lineage>
</organism>
<evidence type="ECO:0000256" key="2">
    <source>
        <dbReference type="ARBA" id="ARBA00023002"/>
    </source>
</evidence>
<dbReference type="InterPro" id="IPR003767">
    <property type="entry name" value="Malate/L-lactate_DH-like"/>
</dbReference>
<reference evidence="3 6" key="3">
    <citation type="submission" date="2019-06" db="EMBL/GenBank/DDBJ databases">
        <title>Whole genome shotgun sequence of Brevibacillus reuszeri NBRC 15719.</title>
        <authorList>
            <person name="Hosoyama A."/>
            <person name="Uohara A."/>
            <person name="Ohji S."/>
            <person name="Ichikawa N."/>
        </authorList>
    </citation>
    <scope>NUCLEOTIDE SEQUENCE [LARGE SCALE GENOMIC DNA]</scope>
    <source>
        <strain evidence="3 6">NBRC 15719</strain>
    </source>
</reference>
<comment type="caution">
    <text evidence="4">The sequence shown here is derived from an EMBL/GenBank/DDBJ whole genome shotgun (WGS) entry which is preliminary data.</text>
</comment>
<dbReference type="InterPro" id="IPR036111">
    <property type="entry name" value="Mal/L-sulfo/L-lacto_DH-like_sf"/>
</dbReference>